<dbReference type="EMBL" id="JBJKFK010000087">
    <property type="protein sequence ID" value="KAL3319959.1"/>
    <property type="molecule type" value="Genomic_DNA"/>
</dbReference>
<dbReference type="InterPro" id="IPR006029">
    <property type="entry name" value="Neurotrans-gated_channel_TM"/>
</dbReference>
<feature type="domain" description="Neurotransmitter-gated ion-channel transmembrane" evidence="3">
    <location>
        <begin position="246"/>
        <end position="366"/>
    </location>
</feature>
<dbReference type="InterPro" id="IPR036719">
    <property type="entry name" value="Neuro-gated_channel_TM_sf"/>
</dbReference>
<comment type="caution">
    <text evidence="4">The sequence shown here is derived from an EMBL/GenBank/DDBJ whole genome shotgun (WGS) entry which is preliminary data.</text>
</comment>
<gene>
    <name evidence="4" type="ORF">Ciccas_001363</name>
</gene>
<dbReference type="Proteomes" id="UP001626550">
    <property type="component" value="Unassembled WGS sequence"/>
</dbReference>
<feature type="transmembrane region" description="Helical" evidence="2">
    <location>
        <begin position="354"/>
        <end position="372"/>
    </location>
</feature>
<dbReference type="InterPro" id="IPR038050">
    <property type="entry name" value="Neuro_actylchol_rec"/>
</dbReference>
<keyword evidence="2" id="KW-0472">Membrane</keyword>
<protein>
    <recommendedName>
        <fullName evidence="3">Neurotransmitter-gated ion-channel transmembrane domain-containing protein</fullName>
    </recommendedName>
</protein>
<reference evidence="4 5" key="1">
    <citation type="submission" date="2024-11" db="EMBL/GenBank/DDBJ databases">
        <title>Adaptive evolution of stress response genes in parasites aligns with host niche diversity.</title>
        <authorList>
            <person name="Hahn C."/>
            <person name="Resl P."/>
        </authorList>
    </citation>
    <scope>NUCLEOTIDE SEQUENCE [LARGE SCALE GENOMIC DNA]</scope>
    <source>
        <strain evidence="4">EGGRZ-B1_66</strain>
        <tissue evidence="4">Body</tissue>
    </source>
</reference>
<organism evidence="4 5">
    <name type="scientific">Cichlidogyrus casuarinus</name>
    <dbReference type="NCBI Taxonomy" id="1844966"/>
    <lineage>
        <taxon>Eukaryota</taxon>
        <taxon>Metazoa</taxon>
        <taxon>Spiralia</taxon>
        <taxon>Lophotrochozoa</taxon>
        <taxon>Platyhelminthes</taxon>
        <taxon>Monogenea</taxon>
        <taxon>Monopisthocotylea</taxon>
        <taxon>Dactylogyridea</taxon>
        <taxon>Ancyrocephalidae</taxon>
        <taxon>Cichlidogyrus</taxon>
    </lineage>
</organism>
<dbReference type="Pfam" id="PF02932">
    <property type="entry name" value="Neur_chan_memb"/>
    <property type="match status" value="1"/>
</dbReference>
<evidence type="ECO:0000313" key="4">
    <source>
        <dbReference type="EMBL" id="KAL3319959.1"/>
    </source>
</evidence>
<keyword evidence="2" id="KW-0812">Transmembrane</keyword>
<dbReference type="SUPFAM" id="SSF90112">
    <property type="entry name" value="Neurotransmitter-gated ion-channel transmembrane pore"/>
    <property type="match status" value="1"/>
</dbReference>
<feature type="region of interest" description="Disordered" evidence="1">
    <location>
        <begin position="126"/>
        <end position="149"/>
    </location>
</feature>
<name>A0ABD2QKC5_9PLAT</name>
<evidence type="ECO:0000256" key="2">
    <source>
        <dbReference type="SAM" id="Phobius"/>
    </source>
</evidence>
<evidence type="ECO:0000313" key="5">
    <source>
        <dbReference type="Proteomes" id="UP001626550"/>
    </source>
</evidence>
<evidence type="ECO:0000256" key="1">
    <source>
        <dbReference type="SAM" id="MobiDB-lite"/>
    </source>
</evidence>
<keyword evidence="2" id="KW-1133">Transmembrane helix</keyword>
<dbReference type="Gene3D" id="1.20.58.390">
    <property type="entry name" value="Neurotransmitter-gated ion-channel transmembrane domain"/>
    <property type="match status" value="1"/>
</dbReference>
<proteinExistence type="predicted"/>
<keyword evidence="5" id="KW-1185">Reference proteome</keyword>
<sequence>MAKLLCVNVTGPNPVKVNSGSNVFRSIKRAASKLNRDDSLVLKASATHYQDKLNPQNAVYPSHTYANGSSPEQQALQKIALLAQNRETIDALISLGFSEDQISQIQRLHLLSSTLQQSQEHEALLPKNIKRGTESATPDYDSRGEEHDTDSADFCPACANLAETSKSKVAEYLRGSLSNTSDGRSSMQDPGDELAAIWAAAAALSTPKGVRSKELPPVPQRRTMVDQNMMRHYCFSDDDSSICRLASNKQEHKQSINLETFLLECLKTPSHNSHINQNGAVGFDLAKLMASNSENKPWVPHQNAKLNRRINTLVKDVTEIVKGIRFLQKMNENNTKINKIINEWRAVGMVLDRIFFYIYLVALTVCLVLFFPRSGNEGFEDKKDCF</sequence>
<dbReference type="AlphaFoldDB" id="A0ABD2QKC5"/>
<accession>A0ABD2QKC5</accession>
<evidence type="ECO:0000259" key="3">
    <source>
        <dbReference type="Pfam" id="PF02932"/>
    </source>
</evidence>
<feature type="compositionally biased region" description="Basic and acidic residues" evidence="1">
    <location>
        <begin position="140"/>
        <end position="149"/>
    </location>
</feature>